<dbReference type="AlphaFoldDB" id="A0A7S4DYH4"/>
<dbReference type="InterPro" id="IPR008491">
    <property type="entry name" value="CDK5RAP3"/>
</dbReference>
<dbReference type="PANTHER" id="PTHR14894">
    <property type="entry name" value="CDK5 REGULATORY SUBUNIT-ASSOCIATED PROTEIN 3"/>
    <property type="match status" value="1"/>
</dbReference>
<name>A0A7S4DYH4_9EUKA</name>
<proteinExistence type="inferred from homology"/>
<dbReference type="GO" id="GO:0007346">
    <property type="term" value="P:regulation of mitotic cell cycle"/>
    <property type="evidence" value="ECO:0007669"/>
    <property type="project" value="TreeGrafter"/>
</dbReference>
<dbReference type="GO" id="GO:0012505">
    <property type="term" value="C:endomembrane system"/>
    <property type="evidence" value="ECO:0007669"/>
    <property type="project" value="TreeGrafter"/>
</dbReference>
<organism evidence="3">
    <name type="scientific">Lotharella globosa</name>
    <dbReference type="NCBI Taxonomy" id="91324"/>
    <lineage>
        <taxon>Eukaryota</taxon>
        <taxon>Sar</taxon>
        <taxon>Rhizaria</taxon>
        <taxon>Cercozoa</taxon>
        <taxon>Chlorarachniophyceae</taxon>
        <taxon>Lotharella</taxon>
    </lineage>
</organism>
<reference evidence="3" key="1">
    <citation type="submission" date="2021-01" db="EMBL/GenBank/DDBJ databases">
        <authorList>
            <person name="Corre E."/>
            <person name="Pelletier E."/>
            <person name="Niang G."/>
            <person name="Scheremetjew M."/>
            <person name="Finn R."/>
            <person name="Kale V."/>
            <person name="Holt S."/>
            <person name="Cochrane G."/>
            <person name="Meng A."/>
            <person name="Brown T."/>
            <person name="Cohen L."/>
        </authorList>
    </citation>
    <scope>NUCLEOTIDE SEQUENCE</scope>
    <source>
        <strain evidence="3">CCCM811</strain>
    </source>
</reference>
<evidence type="ECO:0000256" key="1">
    <source>
        <dbReference type="ARBA" id="ARBA00007478"/>
    </source>
</evidence>
<accession>A0A7S4DYH4</accession>
<evidence type="ECO:0008006" key="4">
    <source>
        <dbReference type="Google" id="ProtNLM"/>
    </source>
</evidence>
<dbReference type="Pfam" id="PF05600">
    <property type="entry name" value="CDK5RAP3"/>
    <property type="match status" value="1"/>
</dbReference>
<dbReference type="EMBL" id="HBIV01042621">
    <property type="protein sequence ID" value="CAE0678169.1"/>
    <property type="molecule type" value="Transcribed_RNA"/>
</dbReference>
<evidence type="ECO:0000256" key="2">
    <source>
        <dbReference type="SAM" id="Coils"/>
    </source>
</evidence>
<feature type="coiled-coil region" evidence="2">
    <location>
        <begin position="467"/>
        <end position="494"/>
    </location>
</feature>
<dbReference type="PANTHER" id="PTHR14894:SF0">
    <property type="entry name" value="CDK5 REGULATORY SUBUNIT-ASSOCIATED PROTEIN 3"/>
    <property type="match status" value="1"/>
</dbReference>
<evidence type="ECO:0000313" key="3">
    <source>
        <dbReference type="EMBL" id="CAE0678169.1"/>
    </source>
</evidence>
<sequence length="546" mass="60621">MSDVHIDIPCEQINTWLLRRGKLKKKWQNDLRSIQTSTKEARKLLDVEMQEKFEGDAIGYFEVLKIISTLEAEAKEQGKNVKTFFGGYSSDLLRTWDEIRQNYLKDNIYIAESGRALAQRLKYDIPRMKKLVVESAKQLADLQRKVTDKEKLSKDWRVKFRAKCDDLGIRGVDVASELLGTLRELPAALETVAGLARKDDVGDAMNFYKDYVRFLHGFTSESKEKKSSLASEDSKFIPSLAALEAVRQAPAYDEKEVENGWALVDAKDGNYTDEAIPTGSEEGGAAGGIDWGLETEQPAEAKDEGNAEQNAATGGDEAINWDFDIEVEEDGGGGESAAQVASGEAEAEAVEIDWEISLDAGAAEEKGGAANTSRPKHILDDEKVRNELMDNLLEVKYFLEQRLKDLENGDPIASGQYKLRAPDLNLARRGSALACTRYLKAVDAAVVAMRDATLQRLLLIQGGERYVTRLADNILQLERNAERASNSISSLREREKAIRTSVSQTRTSLDRATEGCKEMQKRLEDILSGMFPDAAGLRIVGDINKL</sequence>
<gene>
    <name evidence="3" type="ORF">LGLO00237_LOCUS29950</name>
</gene>
<keyword evidence="2" id="KW-0175">Coiled coil</keyword>
<protein>
    <recommendedName>
        <fullName evidence="4">CDK5RAP3-like protein</fullName>
    </recommendedName>
</protein>
<comment type="similarity">
    <text evidence="1">Belongs to the CDK5RAP3 family.</text>
</comment>